<feature type="domain" description="TRAP C4-dicarboxylate transport system permease DctM subunit" evidence="8">
    <location>
        <begin position="12"/>
        <end position="426"/>
    </location>
</feature>
<comment type="subunit">
    <text evidence="7">The complex comprises the extracytoplasmic solute receptor protein and the two transmembrane proteins.</text>
</comment>
<evidence type="ECO:0000313" key="10">
    <source>
        <dbReference type="Proteomes" id="UP000609531"/>
    </source>
</evidence>
<feature type="transmembrane region" description="Helical" evidence="7">
    <location>
        <begin position="6"/>
        <end position="39"/>
    </location>
</feature>
<comment type="caution">
    <text evidence="9">The sequence shown here is derived from an EMBL/GenBank/DDBJ whole genome shotgun (WGS) entry which is preliminary data.</text>
</comment>
<evidence type="ECO:0000256" key="2">
    <source>
        <dbReference type="ARBA" id="ARBA00022475"/>
    </source>
</evidence>
<dbReference type="NCBIfam" id="TIGR00786">
    <property type="entry name" value="dctM"/>
    <property type="match status" value="1"/>
</dbReference>
<keyword evidence="2" id="KW-1003">Cell membrane</keyword>
<dbReference type="AlphaFoldDB" id="A0A934IHZ2"/>
<feature type="transmembrane region" description="Helical" evidence="7">
    <location>
        <begin position="249"/>
        <end position="265"/>
    </location>
</feature>
<evidence type="ECO:0000256" key="6">
    <source>
        <dbReference type="ARBA" id="ARBA00023136"/>
    </source>
</evidence>
<protein>
    <recommendedName>
        <fullName evidence="7">TRAP transporter large permease protein</fullName>
    </recommendedName>
</protein>
<dbReference type="GO" id="GO:0005886">
    <property type="term" value="C:plasma membrane"/>
    <property type="evidence" value="ECO:0007669"/>
    <property type="project" value="UniProtKB-SubCell"/>
</dbReference>
<evidence type="ECO:0000256" key="3">
    <source>
        <dbReference type="ARBA" id="ARBA00022519"/>
    </source>
</evidence>
<dbReference type="RefSeq" id="WP_198881205.1">
    <property type="nucleotide sequence ID" value="NZ_JAEKJA010000003.1"/>
</dbReference>
<comment type="function">
    <text evidence="7">Part of the tripartite ATP-independent periplasmic (TRAP) transport system.</text>
</comment>
<name>A0A934IHZ2_9HYPH</name>
<keyword evidence="10" id="KW-1185">Reference proteome</keyword>
<dbReference type="EMBL" id="JAEKJA010000003">
    <property type="protein sequence ID" value="MBJ3775336.1"/>
    <property type="molecule type" value="Genomic_DNA"/>
</dbReference>
<feature type="transmembrane region" description="Helical" evidence="7">
    <location>
        <begin position="99"/>
        <end position="129"/>
    </location>
</feature>
<keyword evidence="6 7" id="KW-0472">Membrane</keyword>
<dbReference type="PIRSF" id="PIRSF006066">
    <property type="entry name" value="HI0050"/>
    <property type="match status" value="1"/>
</dbReference>
<sequence length="436" mass="45666">MSSLTIGLVGIAALVVLFALRLPIGLVLGGVSFFGIWTLTSFRTAFGAVKSIPYEFSASWSLTAIPMFLLMGAIIHRSGITEQLFRAARLWLNRLPGGLAVATNFASAGFAAASGSSLATATAMARIAVPEMLRYRYDPGLAAGVVASAGTLGALIPPSVMFVLYGVFAEESITDLMLAGTVPGILTALVYAAMIILRCKRNPSLAPRSDEVVPLGERLRALAGIWPLPFLIIGVIGGIYSGVVSATEAGAYGAFLALIAAVLTGRFRWRMIGEAFLEAALNTANIFFIAIGAALLTRFVVLAGIPFAISDLIDALPGGVVPLFVLMAVVYLAAGMFLDPIGIMLITIPLFVPTFHQMGLDGVLMGVVVVKFLEVGLLTPPVGLNVFAVKASIDDAIPITTIFRGVAWFLVCEAIIITLLLAFPAISLTLPALSGH</sequence>
<evidence type="ECO:0000259" key="8">
    <source>
        <dbReference type="Pfam" id="PF06808"/>
    </source>
</evidence>
<dbReference type="Pfam" id="PF06808">
    <property type="entry name" value="DctM"/>
    <property type="match status" value="1"/>
</dbReference>
<dbReference type="GO" id="GO:0022857">
    <property type="term" value="F:transmembrane transporter activity"/>
    <property type="evidence" value="ECO:0007669"/>
    <property type="project" value="UniProtKB-UniRule"/>
</dbReference>
<keyword evidence="3 7" id="KW-0997">Cell inner membrane</keyword>
<evidence type="ECO:0000313" key="9">
    <source>
        <dbReference type="EMBL" id="MBJ3775336.1"/>
    </source>
</evidence>
<dbReference type="PANTHER" id="PTHR33362:SF5">
    <property type="entry name" value="C4-DICARBOXYLATE TRAP TRANSPORTER LARGE PERMEASE PROTEIN DCTM"/>
    <property type="match status" value="1"/>
</dbReference>
<proteinExistence type="inferred from homology"/>
<gene>
    <name evidence="9" type="ORF">JCR33_06540</name>
</gene>
<dbReference type="Proteomes" id="UP000609531">
    <property type="component" value="Unassembled WGS sequence"/>
</dbReference>
<feature type="transmembrane region" description="Helical" evidence="7">
    <location>
        <begin position="60"/>
        <end position="79"/>
    </location>
</feature>
<evidence type="ECO:0000256" key="7">
    <source>
        <dbReference type="RuleBase" id="RU369079"/>
    </source>
</evidence>
<comment type="subcellular location">
    <subcellularLocation>
        <location evidence="1 7">Cell inner membrane</location>
        <topology evidence="1 7">Multi-pass membrane protein</topology>
    </subcellularLocation>
</comment>
<dbReference type="PANTHER" id="PTHR33362">
    <property type="entry name" value="SIALIC ACID TRAP TRANSPORTER PERMEASE PROTEIN SIAT-RELATED"/>
    <property type="match status" value="1"/>
</dbReference>
<keyword evidence="5 7" id="KW-1133">Transmembrane helix</keyword>
<organism evidence="9 10">
    <name type="scientific">Acuticoccus mangrovi</name>
    <dbReference type="NCBI Taxonomy" id="2796142"/>
    <lineage>
        <taxon>Bacteria</taxon>
        <taxon>Pseudomonadati</taxon>
        <taxon>Pseudomonadota</taxon>
        <taxon>Alphaproteobacteria</taxon>
        <taxon>Hyphomicrobiales</taxon>
        <taxon>Amorphaceae</taxon>
        <taxon>Acuticoccus</taxon>
    </lineage>
</organism>
<keyword evidence="7" id="KW-0813">Transport</keyword>
<feature type="transmembrane region" description="Helical" evidence="7">
    <location>
        <begin position="141"/>
        <end position="165"/>
    </location>
</feature>
<evidence type="ECO:0000256" key="1">
    <source>
        <dbReference type="ARBA" id="ARBA00004429"/>
    </source>
</evidence>
<feature type="transmembrane region" description="Helical" evidence="7">
    <location>
        <begin position="407"/>
        <end position="433"/>
    </location>
</feature>
<keyword evidence="4 7" id="KW-0812">Transmembrane</keyword>
<reference evidence="9" key="1">
    <citation type="submission" date="2020-12" db="EMBL/GenBank/DDBJ databases">
        <title>Bacterial taxonomy.</title>
        <authorList>
            <person name="Pan X."/>
        </authorList>
    </citation>
    <scope>NUCLEOTIDE SEQUENCE</scope>
    <source>
        <strain evidence="9">B2012</strain>
    </source>
</reference>
<feature type="transmembrane region" description="Helical" evidence="7">
    <location>
        <begin position="321"/>
        <end position="351"/>
    </location>
</feature>
<feature type="transmembrane region" description="Helical" evidence="7">
    <location>
        <begin position="219"/>
        <end position="243"/>
    </location>
</feature>
<evidence type="ECO:0000256" key="4">
    <source>
        <dbReference type="ARBA" id="ARBA00022692"/>
    </source>
</evidence>
<feature type="transmembrane region" description="Helical" evidence="7">
    <location>
        <begin position="177"/>
        <end position="198"/>
    </location>
</feature>
<dbReference type="InterPro" id="IPR010656">
    <property type="entry name" value="DctM"/>
</dbReference>
<dbReference type="InterPro" id="IPR004681">
    <property type="entry name" value="TRAP_DctM"/>
</dbReference>
<feature type="transmembrane region" description="Helical" evidence="7">
    <location>
        <begin position="363"/>
        <end position="387"/>
    </location>
</feature>
<feature type="transmembrane region" description="Helical" evidence="7">
    <location>
        <begin position="286"/>
        <end position="309"/>
    </location>
</feature>
<comment type="similarity">
    <text evidence="7">Belongs to the TRAP transporter large permease family.</text>
</comment>
<evidence type="ECO:0000256" key="5">
    <source>
        <dbReference type="ARBA" id="ARBA00022989"/>
    </source>
</evidence>
<accession>A0A934IHZ2</accession>